<dbReference type="SUPFAM" id="SSF47565">
    <property type="entry name" value="Insect pheromone/odorant-binding proteins"/>
    <property type="match status" value="1"/>
</dbReference>
<dbReference type="InterPro" id="IPR036728">
    <property type="entry name" value="PBP_GOBP_sf"/>
</dbReference>
<evidence type="ECO:0000313" key="8">
    <source>
        <dbReference type="Proteomes" id="UP001329430"/>
    </source>
</evidence>
<evidence type="ECO:0000313" key="7">
    <source>
        <dbReference type="EMBL" id="KAK5647191.1"/>
    </source>
</evidence>
<dbReference type="FunFam" id="1.10.238.20:FF:000001">
    <property type="entry name" value="General odorant-binding protein lush"/>
    <property type="match status" value="1"/>
</dbReference>
<evidence type="ECO:0000256" key="6">
    <source>
        <dbReference type="ARBA" id="ARBA00056866"/>
    </source>
</evidence>
<keyword evidence="4" id="KW-0732">Signal</keyword>
<dbReference type="Proteomes" id="UP001329430">
    <property type="component" value="Chromosome 2"/>
</dbReference>
<accession>A0AAN7VL91</accession>
<keyword evidence="5" id="KW-0325">Glycoprotein</keyword>
<comment type="similarity">
    <text evidence="2">Belongs to the PBP/GOBP family.</text>
</comment>
<comment type="subcellular location">
    <subcellularLocation>
        <location evidence="1">Secreted</location>
    </subcellularLocation>
</comment>
<reference evidence="7 8" key="1">
    <citation type="journal article" date="2024" name="Insects">
        <title>An Improved Chromosome-Level Genome Assembly of the Firefly Pyrocoelia pectoralis.</title>
        <authorList>
            <person name="Fu X."/>
            <person name="Meyer-Rochow V.B."/>
            <person name="Ballantyne L."/>
            <person name="Zhu X."/>
        </authorList>
    </citation>
    <scope>NUCLEOTIDE SEQUENCE [LARGE SCALE GENOMIC DNA]</scope>
    <source>
        <strain evidence="7">XCY_ONT2</strain>
    </source>
</reference>
<keyword evidence="8" id="KW-1185">Reference proteome</keyword>
<dbReference type="PANTHER" id="PTHR11857">
    <property type="entry name" value="ODORANT BINDING PROTEIN-RELATED"/>
    <property type="match status" value="1"/>
</dbReference>
<protein>
    <submittedName>
        <fullName evidence="7">Uncharacterized protein</fullName>
    </submittedName>
</protein>
<keyword evidence="3" id="KW-0964">Secreted</keyword>
<comment type="caution">
    <text evidence="7">The sequence shown here is derived from an EMBL/GenBank/DDBJ whole genome shotgun (WGS) entry which is preliminary data.</text>
</comment>
<evidence type="ECO:0000256" key="1">
    <source>
        <dbReference type="ARBA" id="ARBA00004613"/>
    </source>
</evidence>
<dbReference type="InterPro" id="IPR006170">
    <property type="entry name" value="PBP/GOBP"/>
</dbReference>
<comment type="function">
    <text evidence="6">May be a carrier protein for lipids.</text>
</comment>
<dbReference type="CDD" id="cd23992">
    <property type="entry name" value="PBP_GOBP"/>
    <property type="match status" value="1"/>
</dbReference>
<dbReference type="GO" id="GO:0005615">
    <property type="term" value="C:extracellular space"/>
    <property type="evidence" value="ECO:0007669"/>
    <property type="project" value="TreeGrafter"/>
</dbReference>
<evidence type="ECO:0000256" key="4">
    <source>
        <dbReference type="ARBA" id="ARBA00022729"/>
    </source>
</evidence>
<dbReference type="AlphaFoldDB" id="A0AAN7VL91"/>
<dbReference type="GO" id="GO:0005549">
    <property type="term" value="F:odorant binding"/>
    <property type="evidence" value="ECO:0007669"/>
    <property type="project" value="InterPro"/>
</dbReference>
<dbReference type="GO" id="GO:0007608">
    <property type="term" value="P:sensory perception of smell"/>
    <property type="evidence" value="ECO:0007669"/>
    <property type="project" value="TreeGrafter"/>
</dbReference>
<evidence type="ECO:0000256" key="5">
    <source>
        <dbReference type="ARBA" id="ARBA00023180"/>
    </source>
</evidence>
<dbReference type="Gene3D" id="1.10.238.20">
    <property type="entry name" value="Pheromone/general odorant binding protein domain"/>
    <property type="match status" value="1"/>
</dbReference>
<gene>
    <name evidence="7" type="ORF">RI129_002083</name>
</gene>
<dbReference type="EMBL" id="JAVRBK010000002">
    <property type="protein sequence ID" value="KAK5647191.1"/>
    <property type="molecule type" value="Genomic_DNA"/>
</dbReference>
<evidence type="ECO:0000256" key="3">
    <source>
        <dbReference type="ARBA" id="ARBA00022525"/>
    </source>
</evidence>
<evidence type="ECO:0000256" key="2">
    <source>
        <dbReference type="ARBA" id="ARBA00008098"/>
    </source>
</evidence>
<sequence length="117" mass="12792">MEEGLKDINPALLDKIESITDDCITESKAKEDEVINMLDKGEFSGSQELKCFLKCVYVKLGVMNDGGEIQESGIKSQIPPGFDQAKATTLIEKCKALRADEPCETAFNVGKCLMEGL</sequence>
<proteinExistence type="inferred from homology"/>
<name>A0AAN7VL91_9COLE</name>
<organism evidence="7 8">
    <name type="scientific">Pyrocoelia pectoralis</name>
    <dbReference type="NCBI Taxonomy" id="417401"/>
    <lineage>
        <taxon>Eukaryota</taxon>
        <taxon>Metazoa</taxon>
        <taxon>Ecdysozoa</taxon>
        <taxon>Arthropoda</taxon>
        <taxon>Hexapoda</taxon>
        <taxon>Insecta</taxon>
        <taxon>Pterygota</taxon>
        <taxon>Neoptera</taxon>
        <taxon>Endopterygota</taxon>
        <taxon>Coleoptera</taxon>
        <taxon>Polyphaga</taxon>
        <taxon>Elateriformia</taxon>
        <taxon>Elateroidea</taxon>
        <taxon>Lampyridae</taxon>
        <taxon>Lampyrinae</taxon>
        <taxon>Pyrocoelia</taxon>
    </lineage>
</organism>
<dbReference type="Pfam" id="PF01395">
    <property type="entry name" value="PBP_GOBP"/>
    <property type="match status" value="1"/>
</dbReference>
<dbReference type="SMART" id="SM00708">
    <property type="entry name" value="PhBP"/>
    <property type="match status" value="1"/>
</dbReference>